<evidence type="ECO:0000259" key="3">
    <source>
        <dbReference type="Pfam" id="PF00210"/>
    </source>
</evidence>
<dbReference type="PROSITE" id="PS00819">
    <property type="entry name" value="DPS_2"/>
    <property type="match status" value="1"/>
</dbReference>
<evidence type="ECO:0000256" key="2">
    <source>
        <dbReference type="RuleBase" id="RU003875"/>
    </source>
</evidence>
<dbReference type="GO" id="GO:0008199">
    <property type="term" value="F:ferric iron binding"/>
    <property type="evidence" value="ECO:0007669"/>
    <property type="project" value="InterPro"/>
</dbReference>
<dbReference type="PIRSF" id="PIRSF005900">
    <property type="entry name" value="Dps"/>
    <property type="match status" value="1"/>
</dbReference>
<evidence type="ECO:0000256" key="1">
    <source>
        <dbReference type="ARBA" id="ARBA00009497"/>
    </source>
</evidence>
<dbReference type="RefSeq" id="WP_208054969.1">
    <property type="nucleotide sequence ID" value="NZ_JAGEMK010000002.1"/>
</dbReference>
<evidence type="ECO:0000313" key="5">
    <source>
        <dbReference type="Proteomes" id="UP000664209"/>
    </source>
</evidence>
<dbReference type="PANTHER" id="PTHR42932">
    <property type="entry name" value="GENERAL STRESS PROTEIN 20U"/>
    <property type="match status" value="1"/>
</dbReference>
<dbReference type="InterPro" id="IPR002177">
    <property type="entry name" value="DPS_DNA-bd"/>
</dbReference>
<keyword evidence="5" id="KW-1185">Reference proteome</keyword>
<gene>
    <name evidence="4" type="ORF">J4G33_05740</name>
</gene>
<reference evidence="4" key="1">
    <citation type="submission" date="2021-03" db="EMBL/GenBank/DDBJ databases">
        <title>Actinotalea soli sp. nov., isolated from soil.</title>
        <authorList>
            <person name="Ping W."/>
            <person name="Zhang J."/>
        </authorList>
    </citation>
    <scope>NUCLEOTIDE SEQUENCE</scope>
    <source>
        <strain evidence="4">BY-33</strain>
    </source>
</reference>
<dbReference type="InterPro" id="IPR008331">
    <property type="entry name" value="Ferritin_DPS_dom"/>
</dbReference>
<protein>
    <submittedName>
        <fullName evidence="4">DNA starvation/stationary phase protection protein</fullName>
    </submittedName>
</protein>
<dbReference type="EMBL" id="JAGEMK010000002">
    <property type="protein sequence ID" value="MBO1751301.1"/>
    <property type="molecule type" value="Genomic_DNA"/>
</dbReference>
<organism evidence="4 5">
    <name type="scientific">Actinotalea soli</name>
    <dbReference type="NCBI Taxonomy" id="2819234"/>
    <lineage>
        <taxon>Bacteria</taxon>
        <taxon>Bacillati</taxon>
        <taxon>Actinomycetota</taxon>
        <taxon>Actinomycetes</taxon>
        <taxon>Micrococcales</taxon>
        <taxon>Cellulomonadaceae</taxon>
        <taxon>Actinotalea</taxon>
    </lineage>
</organism>
<dbReference type="CDD" id="cd01043">
    <property type="entry name" value="DPS"/>
    <property type="match status" value="1"/>
</dbReference>
<dbReference type="Gene3D" id="1.20.1260.10">
    <property type="match status" value="1"/>
</dbReference>
<proteinExistence type="inferred from homology"/>
<dbReference type="PROSITE" id="PS00818">
    <property type="entry name" value="DPS_1"/>
    <property type="match status" value="1"/>
</dbReference>
<comment type="similarity">
    <text evidence="1 2">Belongs to the Dps family.</text>
</comment>
<dbReference type="SUPFAM" id="SSF47240">
    <property type="entry name" value="Ferritin-like"/>
    <property type="match status" value="1"/>
</dbReference>
<dbReference type="AlphaFoldDB" id="A0A939RVN2"/>
<evidence type="ECO:0000313" key="4">
    <source>
        <dbReference type="EMBL" id="MBO1751301.1"/>
    </source>
</evidence>
<dbReference type="Proteomes" id="UP000664209">
    <property type="component" value="Unassembled WGS sequence"/>
</dbReference>
<accession>A0A939RVN2</accession>
<dbReference type="GO" id="GO:0016722">
    <property type="term" value="F:oxidoreductase activity, acting on metal ions"/>
    <property type="evidence" value="ECO:0007669"/>
    <property type="project" value="InterPro"/>
</dbReference>
<feature type="domain" description="Ferritin/DPS" evidence="3">
    <location>
        <begin position="21"/>
        <end position="156"/>
    </location>
</feature>
<dbReference type="Pfam" id="PF00210">
    <property type="entry name" value="Ferritin"/>
    <property type="match status" value="1"/>
</dbReference>
<dbReference type="InterPro" id="IPR012347">
    <property type="entry name" value="Ferritin-like"/>
</dbReference>
<dbReference type="PRINTS" id="PR01346">
    <property type="entry name" value="HELNAPAPROT"/>
</dbReference>
<dbReference type="InterPro" id="IPR023188">
    <property type="entry name" value="DPS_DNA-bd_CS"/>
</dbReference>
<sequence>MSIPVDIGIPDEQRVQIVHGLSRVLADSYTLYLKTHSYHWNVVGPMFHSLHAMFEEEYTELALAVDEIAERIRALGAPAPGTYRQFTELSVLVEDTDQPEAREMVSRLVAAHEATARTIREALPVAEGAPDQVSTDLLTRRLEVHEKAAWMLRSMLA</sequence>
<comment type="caution">
    <text evidence="4">The sequence shown here is derived from an EMBL/GenBank/DDBJ whole genome shotgun (WGS) entry which is preliminary data.</text>
</comment>
<dbReference type="PANTHER" id="PTHR42932:SF3">
    <property type="entry name" value="DNA PROTECTION DURING STARVATION PROTEIN"/>
    <property type="match status" value="1"/>
</dbReference>
<name>A0A939RVN2_9CELL</name>
<dbReference type="InterPro" id="IPR009078">
    <property type="entry name" value="Ferritin-like_SF"/>
</dbReference>